<dbReference type="EMBL" id="JACETU010000011">
    <property type="protein sequence ID" value="KAF7416398.1"/>
    <property type="molecule type" value="Genomic_DNA"/>
</dbReference>
<dbReference type="GO" id="GO:0000028">
    <property type="term" value="P:ribosomal small subunit assembly"/>
    <property type="evidence" value="ECO:0007669"/>
    <property type="project" value="TreeGrafter"/>
</dbReference>
<reference evidence="2" key="1">
    <citation type="submission" date="2019-07" db="EMBL/GenBank/DDBJ databases">
        <authorList>
            <person name="Palmer J.M."/>
        </authorList>
    </citation>
    <scope>NUCLEOTIDE SEQUENCE</scope>
    <source>
        <strain evidence="2">PC9</strain>
    </source>
</reference>
<dbReference type="Gene3D" id="3.40.50.300">
    <property type="entry name" value="P-loop containing nucleotide triphosphate hydrolases"/>
    <property type="match status" value="2"/>
</dbReference>
<dbReference type="PANTHER" id="PTHR42698:SF1">
    <property type="entry name" value="GTPASE ERA, MITOCHONDRIAL"/>
    <property type="match status" value="1"/>
</dbReference>
<name>A0A8H7DPP7_PLEOS</name>
<dbReference type="GO" id="GO:0043024">
    <property type="term" value="F:ribosomal small subunit binding"/>
    <property type="evidence" value="ECO:0007669"/>
    <property type="project" value="TreeGrafter"/>
</dbReference>
<dbReference type="Proteomes" id="UP000623687">
    <property type="component" value="Unassembled WGS sequence"/>
</dbReference>
<dbReference type="PANTHER" id="PTHR42698">
    <property type="entry name" value="GTPASE ERA"/>
    <property type="match status" value="1"/>
</dbReference>
<organism evidence="2 3">
    <name type="scientific">Pleurotus ostreatus</name>
    <name type="common">Oyster mushroom</name>
    <name type="synonym">White-rot fungus</name>
    <dbReference type="NCBI Taxonomy" id="5322"/>
    <lineage>
        <taxon>Eukaryota</taxon>
        <taxon>Fungi</taxon>
        <taxon>Dikarya</taxon>
        <taxon>Basidiomycota</taxon>
        <taxon>Agaricomycotina</taxon>
        <taxon>Agaricomycetes</taxon>
        <taxon>Agaricomycetidae</taxon>
        <taxon>Agaricales</taxon>
        <taxon>Pleurotineae</taxon>
        <taxon>Pleurotaceae</taxon>
        <taxon>Pleurotus</taxon>
    </lineage>
</organism>
<evidence type="ECO:0000313" key="2">
    <source>
        <dbReference type="EMBL" id="KAF7416398.1"/>
    </source>
</evidence>
<proteinExistence type="predicted"/>
<evidence type="ECO:0000259" key="1">
    <source>
        <dbReference type="Pfam" id="PF01926"/>
    </source>
</evidence>
<dbReference type="RefSeq" id="XP_036625945.1">
    <property type="nucleotide sequence ID" value="XM_036772299.1"/>
</dbReference>
<feature type="domain" description="G" evidence="1">
    <location>
        <begin position="254"/>
        <end position="346"/>
    </location>
</feature>
<sequence>MRLPILRNNSKLPGDIAATSCAVEAVVIVMGLTGSGKSTFINAAAQDVNAIPVGHGLESTTREVLAATIIDPRNGSGKILLVEAPAFNYEIQTIRNSERLLVRWLDDTSYSFQRDAVRVLYLGKISDPRITISPFVHLGMLERVLGKNFNQKVHLATTMWARAPLSTLTKAEQREKELQTTQWQSWLNSGSRYHRFDGTYQSAWSIIEDAIKPASPDVPNSHLQRNRFSRVLSLFTRSRSTTNMAREGGDDLYIAIMGFSGSGKSSFINALSGSEGCQVGHGLDPCTHNVTTVKIFDPKRCDRPLVFIDTPGLDDHVSPDPGGFRGMEQQMSVKKDTLSCIIYLHRIEVNRMVPTQLSTLLRKICASSLCRKNVLPPSLFVTTMWNDVGEEKGNYQFNLLRSHVPGALRIVRHDDCREPAWALLDDVICRANVEFAAEVAAGVARLIHRLRSDDPSGSDARQLKALAEQLTKSLHDLRTLSLNPDEWSTRVDRYNLLRAQFHTKLTELREKGYGRMISEHVWRRAKIQL</sequence>
<evidence type="ECO:0000313" key="3">
    <source>
        <dbReference type="Proteomes" id="UP000623687"/>
    </source>
</evidence>
<dbReference type="InterPro" id="IPR006073">
    <property type="entry name" value="GTP-bd"/>
</dbReference>
<dbReference type="InterPro" id="IPR005662">
    <property type="entry name" value="GTPase_Era-like"/>
</dbReference>
<dbReference type="CDD" id="cd00882">
    <property type="entry name" value="Ras_like_GTPase"/>
    <property type="match status" value="1"/>
</dbReference>
<gene>
    <name evidence="2" type="ORF">PC9H_002664</name>
</gene>
<dbReference type="GO" id="GO:0019843">
    <property type="term" value="F:rRNA binding"/>
    <property type="evidence" value="ECO:0007669"/>
    <property type="project" value="TreeGrafter"/>
</dbReference>
<dbReference type="InterPro" id="IPR027417">
    <property type="entry name" value="P-loop_NTPase"/>
</dbReference>
<protein>
    <recommendedName>
        <fullName evidence="1">G domain-containing protein</fullName>
    </recommendedName>
</protein>
<dbReference type="GeneID" id="59372505"/>
<keyword evidence="3" id="KW-1185">Reference proteome</keyword>
<dbReference type="Pfam" id="PF01926">
    <property type="entry name" value="MMR_HSR1"/>
    <property type="match status" value="1"/>
</dbReference>
<dbReference type="VEuPathDB" id="FungiDB:PC9H_002664"/>
<dbReference type="GO" id="GO:0005525">
    <property type="term" value="F:GTP binding"/>
    <property type="evidence" value="ECO:0007669"/>
    <property type="project" value="InterPro"/>
</dbReference>
<dbReference type="OrthoDB" id="2130433at2759"/>
<accession>A0A8H7DPP7</accession>
<comment type="caution">
    <text evidence="2">The sequence shown here is derived from an EMBL/GenBank/DDBJ whole genome shotgun (WGS) entry which is preliminary data.</text>
</comment>
<dbReference type="AlphaFoldDB" id="A0A8H7DPP7"/>
<dbReference type="SUPFAM" id="SSF52540">
    <property type="entry name" value="P-loop containing nucleoside triphosphate hydrolases"/>
    <property type="match status" value="2"/>
</dbReference>